<organism evidence="5 6">
    <name type="scientific">Mucilaginibacter sabulilitoris</name>
    <dbReference type="NCBI Taxonomy" id="1173583"/>
    <lineage>
        <taxon>Bacteria</taxon>
        <taxon>Pseudomonadati</taxon>
        <taxon>Bacteroidota</taxon>
        <taxon>Sphingobacteriia</taxon>
        <taxon>Sphingobacteriales</taxon>
        <taxon>Sphingobacteriaceae</taxon>
        <taxon>Mucilaginibacter</taxon>
    </lineage>
</organism>
<keyword evidence="6" id="KW-1185">Reference proteome</keyword>
<dbReference type="PRINTS" id="PR00080">
    <property type="entry name" value="SDRFAMILY"/>
</dbReference>
<dbReference type="Gene3D" id="3.40.50.720">
    <property type="entry name" value="NAD(P)-binding Rossmann-like Domain"/>
    <property type="match status" value="1"/>
</dbReference>
<evidence type="ECO:0000256" key="3">
    <source>
        <dbReference type="RuleBase" id="RU000363"/>
    </source>
</evidence>
<comment type="similarity">
    <text evidence="1 3">Belongs to the short-chain dehydrogenases/reductases (SDR) family.</text>
</comment>
<dbReference type="InterPro" id="IPR002347">
    <property type="entry name" value="SDR_fam"/>
</dbReference>
<gene>
    <name evidence="5" type="ORF">SNE25_19200</name>
</gene>
<accession>A0ABZ0TGW8</accession>
<dbReference type="PANTHER" id="PTHR44196:SF1">
    <property type="entry name" value="DEHYDROGENASE_REDUCTASE SDR FAMILY MEMBER 7B"/>
    <property type="match status" value="1"/>
</dbReference>
<feature type="transmembrane region" description="Helical" evidence="4">
    <location>
        <begin position="305"/>
        <end position="322"/>
    </location>
</feature>
<dbReference type="PANTHER" id="PTHR44196">
    <property type="entry name" value="DEHYDROGENASE/REDUCTASE SDR FAMILY MEMBER 7B"/>
    <property type="match status" value="1"/>
</dbReference>
<dbReference type="PRINTS" id="PR00081">
    <property type="entry name" value="GDHRDH"/>
</dbReference>
<keyword evidence="2" id="KW-0560">Oxidoreductase</keyword>
<evidence type="ECO:0000256" key="4">
    <source>
        <dbReference type="SAM" id="Phobius"/>
    </source>
</evidence>
<evidence type="ECO:0000256" key="2">
    <source>
        <dbReference type="ARBA" id="ARBA00023002"/>
    </source>
</evidence>
<dbReference type="InterPro" id="IPR036291">
    <property type="entry name" value="NAD(P)-bd_dom_sf"/>
</dbReference>
<dbReference type="Proteomes" id="UP001324380">
    <property type="component" value="Chromosome"/>
</dbReference>
<name>A0ABZ0TGW8_9SPHI</name>
<evidence type="ECO:0000313" key="6">
    <source>
        <dbReference type="Proteomes" id="UP001324380"/>
    </source>
</evidence>
<keyword evidence="4" id="KW-1133">Transmembrane helix</keyword>
<proteinExistence type="inferred from homology"/>
<reference evidence="5 6" key="1">
    <citation type="submission" date="2023-11" db="EMBL/GenBank/DDBJ databases">
        <title>Analysis of the Genomes of Mucilaginibacter gossypii cycad 4 and M. sabulilitoris SNA2: microbes with the potential for plant growth promotion.</title>
        <authorList>
            <person name="Hirsch A.M."/>
            <person name="Humm E."/>
            <person name="Rubbi M."/>
            <person name="Del Vecchio G."/>
            <person name="Ha S.M."/>
            <person name="Pellegrini M."/>
            <person name="Gunsalus R.P."/>
        </authorList>
    </citation>
    <scope>NUCLEOTIDE SEQUENCE [LARGE SCALE GENOMIC DNA]</scope>
    <source>
        <strain evidence="5 6">SNA2</strain>
    </source>
</reference>
<sequence>MKNNALAGKTIVITGASSGVGRAAALEFAPYDVKLVLAARNEVALDELAGECGVLGSDALVVVTDVTDPKALINLVNAANDWQGKIDVWINNAGVLAAGEFDKTPIEVHAQVIETNMLGYINGTHAVMPVFKKQQKGILINNISIGGFLPVPYGAGYTASKFGLRGFSEAIKAELSSWPDIHICDLFPAFLDTPGIVHAANYTEKALKPAPPVYDPRRVARAMVKITLNPRSNTYVGSASSLLKLSHNLFPQLTAKITGSVMRRYFKSADPMVSTNGNLFNTVNYGMSAIGSFGRPGKPGAHHKYLALGVLAGLAAGVYLLNSKK</sequence>
<dbReference type="NCBIfam" id="NF004792">
    <property type="entry name" value="PRK06139.1"/>
    <property type="match status" value="1"/>
</dbReference>
<evidence type="ECO:0000256" key="1">
    <source>
        <dbReference type="ARBA" id="ARBA00006484"/>
    </source>
</evidence>
<dbReference type="SUPFAM" id="SSF51735">
    <property type="entry name" value="NAD(P)-binding Rossmann-fold domains"/>
    <property type="match status" value="1"/>
</dbReference>
<dbReference type="EMBL" id="CP139558">
    <property type="protein sequence ID" value="WPU91448.1"/>
    <property type="molecule type" value="Genomic_DNA"/>
</dbReference>
<dbReference type="Pfam" id="PF00106">
    <property type="entry name" value="adh_short"/>
    <property type="match status" value="1"/>
</dbReference>
<dbReference type="RefSeq" id="WP_321560614.1">
    <property type="nucleotide sequence ID" value="NZ_CP139558.1"/>
</dbReference>
<keyword evidence="4" id="KW-0812">Transmembrane</keyword>
<evidence type="ECO:0000313" key="5">
    <source>
        <dbReference type="EMBL" id="WPU91448.1"/>
    </source>
</evidence>
<protein>
    <submittedName>
        <fullName evidence="5">SDR family oxidoreductase</fullName>
    </submittedName>
</protein>
<keyword evidence="4" id="KW-0472">Membrane</keyword>